<name>A0ABV6C8B0_9GAMM</name>
<dbReference type="InterPro" id="IPR016164">
    <property type="entry name" value="FAD-linked_Oxase-like_C"/>
</dbReference>
<dbReference type="InterPro" id="IPR006094">
    <property type="entry name" value="Oxid_FAD_bind_N"/>
</dbReference>
<evidence type="ECO:0000256" key="2">
    <source>
        <dbReference type="ARBA" id="ARBA00022630"/>
    </source>
</evidence>
<dbReference type="Gene3D" id="3.30.465.10">
    <property type="match status" value="1"/>
</dbReference>
<proteinExistence type="inferred from homology"/>
<gene>
    <name evidence="5" type="ORF">ACFFIT_03685</name>
</gene>
<dbReference type="PROSITE" id="PS51387">
    <property type="entry name" value="FAD_PCMH"/>
    <property type="match status" value="1"/>
</dbReference>
<evidence type="ECO:0000313" key="6">
    <source>
        <dbReference type="Proteomes" id="UP001589758"/>
    </source>
</evidence>
<dbReference type="InterPro" id="IPR016166">
    <property type="entry name" value="FAD-bd_PCMH"/>
</dbReference>
<accession>A0ABV6C8B0</accession>
<dbReference type="SUPFAM" id="SSF56176">
    <property type="entry name" value="FAD-binding/transporter-associated domain-like"/>
    <property type="match status" value="1"/>
</dbReference>
<feature type="domain" description="FAD-binding PCMH-type" evidence="4">
    <location>
        <begin position="47"/>
        <end position="226"/>
    </location>
</feature>
<keyword evidence="2" id="KW-0285">Flavoprotein</keyword>
<dbReference type="PANTHER" id="PTHR46568">
    <property type="entry name" value="ALKYLDIHYDROXYACETONEPHOSPHATE SYNTHASE, PEROXISOMAL"/>
    <property type="match status" value="1"/>
</dbReference>
<sequence>MAISKQETLTKIESFLKADQIITTHDKLYDAAADRYKKYAKAKNQLDSPLPTAIVEPESAEDVQKILKFCNENGVNVIARSGKTATEGGLENWKENTLIIDSARLNKIIKIDSYNMQATVQAGVCLQTLEDEVRKLGLTTGHSPQSKPVAQYGGLVATRSIGQFSTLYGGIEDMVVGLECVFPNGHISRIKNVSRRAGGPDIRHIVIGNEGTLCFITEVTVKLFKYYPENNRFIGHLIKDVKTGIEILRDVMAAGYRPSVARVYSEEDAAQHFSEFHEGKCILIFMVEGPKGVVDATIDGINELIANHQSGLIKTVDSALIENWFNHLNWSQARIDKEVDDMVNFSKHDGFTTEISADWESIPKIYDAVLKRIRTEFDRAPDLTMLGGHSSHSYINGTNMYFVYNYNIHCEPKDEMRIYHHPIQTIIVEETLKYGGSMCHHHGIGKYRNQWTKEEHGSAYYMLESLKSVFDPNGIMNFGCIFPQPGTEKFFK</sequence>
<evidence type="ECO:0000259" key="4">
    <source>
        <dbReference type="PROSITE" id="PS51387"/>
    </source>
</evidence>
<reference evidence="5 6" key="1">
    <citation type="submission" date="2024-09" db="EMBL/GenBank/DDBJ databases">
        <authorList>
            <person name="Sun Q."/>
            <person name="Mori K."/>
        </authorList>
    </citation>
    <scope>NUCLEOTIDE SEQUENCE [LARGE SCALE GENOMIC DNA]</scope>
    <source>
        <strain evidence="5 6">CCM 8545</strain>
    </source>
</reference>
<dbReference type="Pfam" id="PF01565">
    <property type="entry name" value="FAD_binding_4"/>
    <property type="match status" value="1"/>
</dbReference>
<dbReference type="InterPro" id="IPR036318">
    <property type="entry name" value="FAD-bd_PCMH-like_sf"/>
</dbReference>
<evidence type="ECO:0000256" key="3">
    <source>
        <dbReference type="ARBA" id="ARBA00022827"/>
    </source>
</evidence>
<protein>
    <submittedName>
        <fullName evidence="5">FAD-binding oxidoreductase</fullName>
    </submittedName>
</protein>
<evidence type="ECO:0000256" key="1">
    <source>
        <dbReference type="ARBA" id="ARBA00008000"/>
    </source>
</evidence>
<dbReference type="InterPro" id="IPR025650">
    <property type="entry name" value="Alkyl-DHAP_Synthase"/>
</dbReference>
<dbReference type="InterPro" id="IPR016169">
    <property type="entry name" value="FAD-bd_PCMH_sub2"/>
</dbReference>
<dbReference type="RefSeq" id="WP_385876303.1">
    <property type="nucleotide sequence ID" value="NZ_JBHLXE010000037.1"/>
</dbReference>
<dbReference type="Gene3D" id="3.30.300.330">
    <property type="match status" value="1"/>
</dbReference>
<comment type="similarity">
    <text evidence="1">Belongs to the FAD-binding oxidoreductase/transferase type 4 family.</text>
</comment>
<dbReference type="InterPro" id="IPR004113">
    <property type="entry name" value="FAD-bd_oxidored_4_C"/>
</dbReference>
<dbReference type="Pfam" id="PF02913">
    <property type="entry name" value="FAD-oxidase_C"/>
    <property type="match status" value="1"/>
</dbReference>
<dbReference type="EMBL" id="JBHLXE010000037">
    <property type="protein sequence ID" value="MFC0179208.1"/>
    <property type="molecule type" value="Genomic_DNA"/>
</dbReference>
<dbReference type="SUPFAM" id="SSF55103">
    <property type="entry name" value="FAD-linked oxidases, C-terminal domain"/>
    <property type="match status" value="1"/>
</dbReference>
<dbReference type="PANTHER" id="PTHR46568:SF1">
    <property type="entry name" value="ALKYLDIHYDROXYACETONEPHOSPHATE SYNTHASE, PEROXISOMAL"/>
    <property type="match status" value="1"/>
</dbReference>
<dbReference type="Proteomes" id="UP001589758">
    <property type="component" value="Unassembled WGS sequence"/>
</dbReference>
<keyword evidence="3" id="KW-0274">FAD</keyword>
<keyword evidence="6" id="KW-1185">Reference proteome</keyword>
<organism evidence="5 6">
    <name type="scientific">Thorsellia kenyensis</name>
    <dbReference type="NCBI Taxonomy" id="1549888"/>
    <lineage>
        <taxon>Bacteria</taxon>
        <taxon>Pseudomonadati</taxon>
        <taxon>Pseudomonadota</taxon>
        <taxon>Gammaproteobacteria</taxon>
        <taxon>Enterobacterales</taxon>
        <taxon>Thorselliaceae</taxon>
        <taxon>Thorsellia</taxon>
    </lineage>
</organism>
<evidence type="ECO:0000313" key="5">
    <source>
        <dbReference type="EMBL" id="MFC0179208.1"/>
    </source>
</evidence>
<comment type="caution">
    <text evidence="5">The sequence shown here is derived from an EMBL/GenBank/DDBJ whole genome shotgun (WGS) entry which is preliminary data.</text>
</comment>